<keyword evidence="7" id="KW-0297">G-protein coupled receptor</keyword>
<accession>A0AAY4ANR1</accession>
<reference evidence="18" key="3">
    <citation type="submission" date="2025-09" db="UniProtKB">
        <authorList>
            <consortium name="Ensembl"/>
        </authorList>
    </citation>
    <scope>IDENTIFICATION</scope>
</reference>
<keyword evidence="3" id="KW-1003">Cell membrane</keyword>
<dbReference type="InterPro" id="IPR038550">
    <property type="entry name" value="GPCR_3_9-Cys_sf"/>
</dbReference>
<dbReference type="GO" id="GO:0050909">
    <property type="term" value="P:sensory perception of taste"/>
    <property type="evidence" value="ECO:0007669"/>
    <property type="project" value="UniProtKB-ARBA"/>
</dbReference>
<name>A0AAY4ANR1_9TELE</name>
<reference evidence="18" key="2">
    <citation type="submission" date="2025-08" db="UniProtKB">
        <authorList>
            <consortium name="Ensembl"/>
        </authorList>
    </citation>
    <scope>IDENTIFICATION</scope>
</reference>
<keyword evidence="12" id="KW-0807">Transducer</keyword>
<feature type="signal peptide" evidence="16">
    <location>
        <begin position="1"/>
        <end position="18"/>
    </location>
</feature>
<dbReference type="GO" id="GO:0005886">
    <property type="term" value="C:plasma membrane"/>
    <property type="evidence" value="ECO:0007669"/>
    <property type="project" value="UniProtKB-SubCell"/>
</dbReference>
<evidence type="ECO:0000256" key="6">
    <source>
        <dbReference type="ARBA" id="ARBA00022989"/>
    </source>
</evidence>
<feature type="transmembrane region" description="Helical" evidence="15">
    <location>
        <begin position="594"/>
        <end position="615"/>
    </location>
</feature>
<keyword evidence="19" id="KW-1185">Reference proteome</keyword>
<feature type="transmembrane region" description="Helical" evidence="15">
    <location>
        <begin position="745"/>
        <end position="768"/>
    </location>
</feature>
<comment type="similarity">
    <text evidence="13">Belongs to the G-protein coupled receptor 3 family. TAS1R subfamily.</text>
</comment>
<dbReference type="InterPro" id="IPR000068">
    <property type="entry name" value="GPCR_3_Ca_sens_rcpt-rel"/>
</dbReference>
<dbReference type="GeneTree" id="ENSGT00940000158416"/>
<evidence type="ECO:0000256" key="14">
    <source>
        <dbReference type="ARBA" id="ARBA00039774"/>
    </source>
</evidence>
<evidence type="ECO:0000256" key="16">
    <source>
        <dbReference type="SAM" id="SignalP"/>
    </source>
</evidence>
<dbReference type="InterPro" id="IPR017978">
    <property type="entry name" value="GPCR_3_C"/>
</dbReference>
<keyword evidence="11" id="KW-0325">Glycoprotein</keyword>
<keyword evidence="8 15" id="KW-0472">Membrane</keyword>
<organism evidence="18 19">
    <name type="scientific">Denticeps clupeoides</name>
    <name type="common">denticle herring</name>
    <dbReference type="NCBI Taxonomy" id="299321"/>
    <lineage>
        <taxon>Eukaryota</taxon>
        <taxon>Metazoa</taxon>
        <taxon>Chordata</taxon>
        <taxon>Craniata</taxon>
        <taxon>Vertebrata</taxon>
        <taxon>Euteleostomi</taxon>
        <taxon>Actinopterygii</taxon>
        <taxon>Neopterygii</taxon>
        <taxon>Teleostei</taxon>
        <taxon>Clupei</taxon>
        <taxon>Clupeiformes</taxon>
        <taxon>Denticipitoidei</taxon>
        <taxon>Denticipitidae</taxon>
        <taxon>Denticeps</taxon>
    </lineage>
</organism>
<feature type="transmembrane region" description="Helical" evidence="15">
    <location>
        <begin position="523"/>
        <end position="548"/>
    </location>
</feature>
<keyword evidence="9" id="KW-1015">Disulfide bond</keyword>
<feature type="transmembrane region" description="Helical" evidence="15">
    <location>
        <begin position="711"/>
        <end position="733"/>
    </location>
</feature>
<evidence type="ECO:0000313" key="19">
    <source>
        <dbReference type="Proteomes" id="UP000694580"/>
    </source>
</evidence>
<dbReference type="Pfam" id="PF07562">
    <property type="entry name" value="NCD3G"/>
    <property type="match status" value="1"/>
</dbReference>
<evidence type="ECO:0000256" key="2">
    <source>
        <dbReference type="ARBA" id="ARBA00011748"/>
    </source>
</evidence>
<evidence type="ECO:0000256" key="9">
    <source>
        <dbReference type="ARBA" id="ARBA00023157"/>
    </source>
</evidence>
<evidence type="ECO:0000256" key="11">
    <source>
        <dbReference type="ARBA" id="ARBA00023180"/>
    </source>
</evidence>
<feature type="chain" id="PRO_5044333626" description="G-protein coupled receptor family C group 6 member A" evidence="16">
    <location>
        <begin position="19"/>
        <end position="822"/>
    </location>
</feature>
<dbReference type="Ensembl" id="ENSDCDT00010009447.1">
    <property type="protein sequence ID" value="ENSDCDP00010008986.1"/>
    <property type="gene ID" value="ENSDCDG00010004028.1"/>
</dbReference>
<evidence type="ECO:0000256" key="5">
    <source>
        <dbReference type="ARBA" id="ARBA00022729"/>
    </source>
</evidence>
<dbReference type="GO" id="GO:0004930">
    <property type="term" value="F:G protein-coupled receptor activity"/>
    <property type="evidence" value="ECO:0007669"/>
    <property type="project" value="UniProtKB-KW"/>
</dbReference>
<dbReference type="PANTHER" id="PTHR24061">
    <property type="entry name" value="CALCIUM-SENSING RECEPTOR-RELATED"/>
    <property type="match status" value="1"/>
</dbReference>
<keyword evidence="4 15" id="KW-0812">Transmembrane</keyword>
<feature type="transmembrane region" description="Helical" evidence="15">
    <location>
        <begin position="635"/>
        <end position="654"/>
    </location>
</feature>
<dbReference type="AlphaFoldDB" id="A0AAY4ANR1"/>
<evidence type="ECO:0000256" key="7">
    <source>
        <dbReference type="ARBA" id="ARBA00023040"/>
    </source>
</evidence>
<evidence type="ECO:0000259" key="17">
    <source>
        <dbReference type="PROSITE" id="PS50259"/>
    </source>
</evidence>
<dbReference type="InterPro" id="IPR000337">
    <property type="entry name" value="GPCR_3"/>
</dbReference>
<evidence type="ECO:0000313" key="18">
    <source>
        <dbReference type="Ensembl" id="ENSDCDP00010008986.1"/>
    </source>
</evidence>
<protein>
    <recommendedName>
        <fullName evidence="14">G-protein coupled receptor family C group 6 member A</fullName>
    </recommendedName>
</protein>
<feature type="domain" description="G-protein coupled receptors family 3 profile" evidence="17">
    <location>
        <begin position="523"/>
        <end position="775"/>
    </location>
</feature>
<evidence type="ECO:0000256" key="13">
    <source>
        <dbReference type="ARBA" id="ARBA00038492"/>
    </source>
</evidence>
<keyword evidence="10" id="KW-0675">Receptor</keyword>
<dbReference type="InterPro" id="IPR001828">
    <property type="entry name" value="ANF_lig-bd_rcpt"/>
</dbReference>
<dbReference type="Proteomes" id="UP000694580">
    <property type="component" value="Chromosome 5"/>
</dbReference>
<sequence>TTMMNFLLIAQFVSCLAAASAPGDIIIGGLFPIHNGVTKSSGPLLETPTCVNLNMAGMIEALAMIQAVEEANSSSMLGQLGIKLGYEIYDTCSDVSTALRATAKFMEETLDCEAGNRTSGSRQPTMAVIGASSSEVSIAVARQLSLQLIPQISYSSTATILSDKLRFPTFMRTVPSDLYQTRAMVRLVKDSGWNWVGIIINEGDYGRSAQEMLSSEAAANGICVAFKEVLPDSVTDPSFNSSVARTINIIHRNPKVKAIISFAKPTYMKHLFKALEQTDAGRRVWIASDIWSTSGRDLHEINFETIGQVVGVTFIAGDSGPVTRYLEQLDVCNKTKRNYPFLTELCQLVNGTVATQELINSIRKDTVFSLQMAVSTVLYAVADLYSQRKNCTTCDPPQPWQLLAIMNKTTFEYEGAEFNFDENGDLNLGYHVSIWKTSREEIDWENVDVISKCSNSCAPGQFKKSAEGQHICCYDCVSCPQNQYSNVSDMDLCFTCSEKEWSEPRSSACKPKTVEYFDWIDGFAIFLVTLAALGILIVLLVSILFLCYRHTPVVKASGGPLCQVILFSLLGSFTSAICFVGRPGHMQCKMRQVLFGLSFTLCVSCILVKSLKILLAFHFNPEVKAMLRRLYKPHVIVCTSVGIQVLICVLWLVLKTPYCEDKPESKIILVQCVEGSDVAFGVMLGYIGILALVCFGFAFKSRKLPTNYNEAKFITFGMLIYIISWVIFIPTYVNTSGKYQSAVEMVVILISTYGIVGCHFMSKCYLILFKKESNTKHAFLQNVYEYSQKQSDSFFDSNYLIVTGTVPLETLRVRDTMVVSGI</sequence>
<feature type="transmembrane region" description="Helical" evidence="15">
    <location>
        <begin position="560"/>
        <end position="582"/>
    </location>
</feature>
<feature type="transmembrane region" description="Helical" evidence="15">
    <location>
        <begin position="678"/>
        <end position="699"/>
    </location>
</feature>
<comment type="subunit">
    <text evidence="2">Homodimer; disulfide-linked.</text>
</comment>
<dbReference type="Gene3D" id="3.40.50.2300">
    <property type="match status" value="2"/>
</dbReference>
<dbReference type="PRINTS" id="PR00248">
    <property type="entry name" value="GPCRMGR"/>
</dbReference>
<keyword evidence="5 16" id="KW-0732">Signal</keyword>
<dbReference type="Gene3D" id="2.10.50.30">
    <property type="entry name" value="GPCR, family 3, nine cysteines domain"/>
    <property type="match status" value="1"/>
</dbReference>
<dbReference type="PANTHER" id="PTHR24061:SF5">
    <property type="entry name" value="G-PROTEIN COUPLED RECEPTOR FAMILY C GROUP 6 MEMBER A"/>
    <property type="match status" value="1"/>
</dbReference>
<evidence type="ECO:0000256" key="15">
    <source>
        <dbReference type="SAM" id="Phobius"/>
    </source>
</evidence>
<evidence type="ECO:0000256" key="10">
    <source>
        <dbReference type="ARBA" id="ARBA00023170"/>
    </source>
</evidence>
<dbReference type="InterPro" id="IPR028082">
    <property type="entry name" value="Peripla_BP_I"/>
</dbReference>
<evidence type="ECO:0000256" key="4">
    <source>
        <dbReference type="ARBA" id="ARBA00022692"/>
    </source>
</evidence>
<evidence type="ECO:0000256" key="12">
    <source>
        <dbReference type="ARBA" id="ARBA00023224"/>
    </source>
</evidence>
<dbReference type="Pfam" id="PF01094">
    <property type="entry name" value="ANF_receptor"/>
    <property type="match status" value="1"/>
</dbReference>
<evidence type="ECO:0000256" key="3">
    <source>
        <dbReference type="ARBA" id="ARBA00022475"/>
    </source>
</evidence>
<evidence type="ECO:0000256" key="8">
    <source>
        <dbReference type="ARBA" id="ARBA00023136"/>
    </source>
</evidence>
<dbReference type="FunFam" id="2.10.50.30:FF:000004">
    <property type="entry name" value="Taste receptor type 1 member 3-like protein"/>
    <property type="match status" value="1"/>
</dbReference>
<dbReference type="Pfam" id="PF00003">
    <property type="entry name" value="7tm_3"/>
    <property type="match status" value="1"/>
</dbReference>
<dbReference type="SUPFAM" id="SSF53822">
    <property type="entry name" value="Periplasmic binding protein-like I"/>
    <property type="match status" value="1"/>
</dbReference>
<keyword evidence="6 15" id="KW-1133">Transmembrane helix</keyword>
<proteinExistence type="inferred from homology"/>
<dbReference type="FunFam" id="3.40.50.2300:FF:000016">
    <property type="entry name" value="Taste 1 receptor member 2"/>
    <property type="match status" value="1"/>
</dbReference>
<reference evidence="18 19" key="1">
    <citation type="submission" date="2020-06" db="EMBL/GenBank/DDBJ databases">
        <authorList>
            <consortium name="Wellcome Sanger Institute Data Sharing"/>
        </authorList>
    </citation>
    <scope>NUCLEOTIDE SEQUENCE [LARGE SCALE GENOMIC DNA]</scope>
</reference>
<gene>
    <name evidence="18" type="primary">GPRC6A</name>
</gene>
<dbReference type="PROSITE" id="PS50259">
    <property type="entry name" value="G_PROTEIN_RECEP_F3_4"/>
    <property type="match status" value="1"/>
</dbReference>
<evidence type="ECO:0000256" key="1">
    <source>
        <dbReference type="ARBA" id="ARBA00004651"/>
    </source>
</evidence>
<dbReference type="InterPro" id="IPR011500">
    <property type="entry name" value="GPCR_3_9-Cys_dom"/>
</dbReference>
<comment type="subcellular location">
    <subcellularLocation>
        <location evidence="1">Cell membrane</location>
        <topology evidence="1">Multi-pass membrane protein</topology>
    </subcellularLocation>
</comment>